<feature type="region of interest" description="Disordered" evidence="6">
    <location>
        <begin position="16"/>
        <end position="36"/>
    </location>
</feature>
<keyword evidence="4" id="KW-0736">Signalosome</keyword>
<feature type="compositionally biased region" description="Polar residues" evidence="6">
    <location>
        <begin position="263"/>
        <end position="283"/>
    </location>
</feature>
<name>A0AA36CQ98_9BILA</name>
<comment type="subcellular location">
    <subcellularLocation>
        <location evidence="2">Cytoplasm</location>
    </subcellularLocation>
    <subcellularLocation>
        <location evidence="1">Nucleus</location>
    </subcellularLocation>
</comment>
<dbReference type="Pfam" id="PF01399">
    <property type="entry name" value="PCI"/>
    <property type="match status" value="1"/>
</dbReference>
<evidence type="ECO:0000256" key="4">
    <source>
        <dbReference type="ARBA" id="ARBA00022790"/>
    </source>
</evidence>
<evidence type="ECO:0000259" key="7">
    <source>
        <dbReference type="PROSITE" id="PS50250"/>
    </source>
</evidence>
<dbReference type="InterPro" id="IPR000717">
    <property type="entry name" value="PCI_dom"/>
</dbReference>
<evidence type="ECO:0000256" key="6">
    <source>
        <dbReference type="SAM" id="MobiDB-lite"/>
    </source>
</evidence>
<reference evidence="8" key="1">
    <citation type="submission" date="2023-06" db="EMBL/GenBank/DDBJ databases">
        <authorList>
            <person name="Delattre M."/>
        </authorList>
    </citation>
    <scope>NUCLEOTIDE SEQUENCE</scope>
    <source>
        <strain evidence="8">AF72</strain>
    </source>
</reference>
<evidence type="ECO:0000313" key="8">
    <source>
        <dbReference type="EMBL" id="CAJ0573294.1"/>
    </source>
</evidence>
<dbReference type="Proteomes" id="UP001177023">
    <property type="component" value="Unassembled WGS sequence"/>
</dbReference>
<protein>
    <recommendedName>
        <fullName evidence="7">PCI domain-containing protein</fullName>
    </recommendedName>
</protein>
<evidence type="ECO:0000256" key="2">
    <source>
        <dbReference type="ARBA" id="ARBA00004496"/>
    </source>
</evidence>
<dbReference type="InterPro" id="IPR019585">
    <property type="entry name" value="Rpn7/CSN1"/>
</dbReference>
<feature type="domain" description="PCI" evidence="7">
    <location>
        <begin position="305"/>
        <end position="479"/>
    </location>
</feature>
<evidence type="ECO:0000256" key="1">
    <source>
        <dbReference type="ARBA" id="ARBA00004123"/>
    </source>
</evidence>
<keyword evidence="5" id="KW-0539">Nucleus</keyword>
<proteinExistence type="predicted"/>
<gene>
    <name evidence="8" type="ORF">MSPICULIGERA_LOCUS11656</name>
</gene>
<dbReference type="PROSITE" id="PS50250">
    <property type="entry name" value="PCI"/>
    <property type="match status" value="1"/>
</dbReference>
<evidence type="ECO:0000256" key="3">
    <source>
        <dbReference type="ARBA" id="ARBA00022490"/>
    </source>
</evidence>
<organism evidence="8 9">
    <name type="scientific">Mesorhabditis spiculigera</name>
    <dbReference type="NCBI Taxonomy" id="96644"/>
    <lineage>
        <taxon>Eukaryota</taxon>
        <taxon>Metazoa</taxon>
        <taxon>Ecdysozoa</taxon>
        <taxon>Nematoda</taxon>
        <taxon>Chromadorea</taxon>
        <taxon>Rhabditida</taxon>
        <taxon>Rhabditina</taxon>
        <taxon>Rhabditomorpha</taxon>
        <taxon>Rhabditoidea</taxon>
        <taxon>Rhabditidae</taxon>
        <taxon>Mesorhabditinae</taxon>
        <taxon>Mesorhabditis</taxon>
    </lineage>
</organism>
<dbReference type="InterPro" id="IPR045135">
    <property type="entry name" value="Rpn7_N"/>
</dbReference>
<sequence length="581" mass="65384">MSGNLPRNHDELMVEFDPNDTMETANGNDNNDDEWPDEVDSFEAPPLLPANQLLGRTNEAIPMDIADGAEARPSETLVVDTAALDLEAMSRFYTPFTLISRLQFIADHCPPLQKSAYQLMLETLRKKTKCTSRYLHVANKLEGLGAQGAVDQAWVTQTQQAMQATTDALLMEFKRQKDEGVKESTRRAMDDLFHHYVSAGLHTDASRLFNKGMRDYCTQFKHTIAMYMDWLEVALEEADWIRVEPLIAQAERCLADAMEADNSVTAHPNRRPQNSQQSQTAKTNKGLIKTTRARLDIFHGLSLMNHNKYKEAAEKLVQSNPDEIPVPWLVSHSDIAAYGILCALATFERRALKALLAGNDEHQFKRFLEMEPWLMSLLTAWVRSDWGQVLDGLAASRNRLLLDPRLSECLKKLESMIFDRALLLHLSPYLVVDLKRSATIFRCTVGQLENELVRLSESGMVSVRIDAIAGVAEIPPIDEQQVTYERALKLAERVLEKTDDTILKALLGQGRIFVHGEPRGKRKTAGPLRHDEEHESGPAGLFGRMTRRMRGALSQPPDTSGVEAYGYERVDNFPECPTGQD</sequence>
<dbReference type="AlphaFoldDB" id="A0AA36CQ98"/>
<feature type="non-terminal residue" evidence="8">
    <location>
        <position position="581"/>
    </location>
</feature>
<feature type="region of interest" description="Disordered" evidence="6">
    <location>
        <begin position="263"/>
        <end position="285"/>
    </location>
</feature>
<evidence type="ECO:0000256" key="5">
    <source>
        <dbReference type="ARBA" id="ARBA00023242"/>
    </source>
</evidence>
<keyword evidence="9" id="KW-1185">Reference proteome</keyword>
<comment type="caution">
    <text evidence="8">The sequence shown here is derived from an EMBL/GenBank/DDBJ whole genome shotgun (WGS) entry which is preliminary data.</text>
</comment>
<dbReference type="PANTHER" id="PTHR14145:SF2">
    <property type="entry name" value="COP9 SIGNALOSOME COMPLEX SUBUNIT 1"/>
    <property type="match status" value="1"/>
</dbReference>
<dbReference type="PANTHER" id="PTHR14145">
    <property type="entry name" value="26S PROTESOME SUBUNIT 6"/>
    <property type="match status" value="1"/>
</dbReference>
<dbReference type="Gene3D" id="1.25.40.570">
    <property type="match status" value="1"/>
</dbReference>
<accession>A0AA36CQ98</accession>
<dbReference type="EMBL" id="CATQJA010002617">
    <property type="protein sequence ID" value="CAJ0573294.1"/>
    <property type="molecule type" value="Genomic_DNA"/>
</dbReference>
<dbReference type="Pfam" id="PF10602">
    <property type="entry name" value="RPN7"/>
    <property type="match status" value="1"/>
</dbReference>
<keyword evidence="3" id="KW-0963">Cytoplasm</keyword>
<dbReference type="GO" id="GO:0005737">
    <property type="term" value="C:cytoplasm"/>
    <property type="evidence" value="ECO:0007669"/>
    <property type="project" value="UniProtKB-SubCell"/>
</dbReference>
<feature type="region of interest" description="Disordered" evidence="6">
    <location>
        <begin position="517"/>
        <end position="581"/>
    </location>
</feature>
<evidence type="ECO:0000313" key="9">
    <source>
        <dbReference type="Proteomes" id="UP001177023"/>
    </source>
</evidence>
<dbReference type="GO" id="GO:0008180">
    <property type="term" value="C:COP9 signalosome"/>
    <property type="evidence" value="ECO:0007669"/>
    <property type="project" value="UniProtKB-KW"/>
</dbReference>